<organism evidence="3 4">
    <name type="scientific">Parablautia intestinalis</name>
    <dbReference type="NCBI Taxonomy" id="2320100"/>
    <lineage>
        <taxon>Bacteria</taxon>
        <taxon>Bacillati</taxon>
        <taxon>Bacillota</taxon>
        <taxon>Clostridia</taxon>
        <taxon>Lachnospirales</taxon>
        <taxon>Lachnospiraceae</taxon>
        <taxon>Parablautia</taxon>
    </lineage>
</organism>
<dbReference type="Proteomes" id="UP000280696">
    <property type="component" value="Unassembled WGS sequence"/>
</dbReference>
<dbReference type="InterPro" id="IPR036890">
    <property type="entry name" value="HATPase_C_sf"/>
</dbReference>
<feature type="transmembrane region" description="Helical" evidence="1">
    <location>
        <begin position="155"/>
        <end position="173"/>
    </location>
</feature>
<evidence type="ECO:0000313" key="4">
    <source>
        <dbReference type="Proteomes" id="UP000280696"/>
    </source>
</evidence>
<dbReference type="Pfam" id="PF14501">
    <property type="entry name" value="HATPase_c_5"/>
    <property type="match status" value="1"/>
</dbReference>
<gene>
    <name evidence="3" type="ORF">D7V94_17080</name>
</gene>
<dbReference type="EMBL" id="RAYQ01000020">
    <property type="protein sequence ID" value="RKI89677.1"/>
    <property type="molecule type" value="Genomic_DNA"/>
</dbReference>
<dbReference type="RefSeq" id="WP_120471530.1">
    <property type="nucleotide sequence ID" value="NZ_RAYQ01000020.1"/>
</dbReference>
<keyword evidence="1" id="KW-1133">Transmembrane helix</keyword>
<dbReference type="Gene3D" id="3.30.565.10">
    <property type="entry name" value="Histidine kinase-like ATPase, C-terminal domain"/>
    <property type="match status" value="1"/>
</dbReference>
<dbReference type="InterPro" id="IPR032834">
    <property type="entry name" value="NatK-like_C"/>
</dbReference>
<name>A0A3A9AE52_9FIRM</name>
<feature type="transmembrane region" description="Helical" evidence="1">
    <location>
        <begin position="6"/>
        <end position="29"/>
    </location>
</feature>
<proteinExistence type="predicted"/>
<evidence type="ECO:0000313" key="3">
    <source>
        <dbReference type="EMBL" id="RKI89677.1"/>
    </source>
</evidence>
<feature type="transmembrane region" description="Helical" evidence="1">
    <location>
        <begin position="86"/>
        <end position="108"/>
    </location>
</feature>
<sequence length="433" mass="48392">MTDWLIFFSNTAALSVRTIIALLLIYRLLAAKKPDKKDVITAAAGSVVISAVLSITELSDFCRMMPEIIWITVCARRLQNADTRMSLFVSIFYEIGLSLCQFLIAAGLGVGLHLSAFPDSSAACGQISVWLLHALLIVGALYIGKKPDMTENEGFRFASIFVVAVFIAVITLSQQTILPIADDTLDMWTILAVVLMMSVLIFNMNRQYKVEKELARLKTEQAALLERDYTSLNSAYSVNAKLFHDFHNHIGILRQFLSHAKWEEAIQYLDELQAPVQEMAETLWTGDETVDYIINSKAVTAKENGVWYQAQVEFPRHTNLRSVDLCAILGNLLDNALEAALQVPEKEERFIRLTIRRINQMLIIKVENSFRTPPVSDDGVLETSKAKNGLHGWGLRSAQTAAQKYDGTVQISYTDNIFRAVATLSYQCVSGIQ</sequence>
<protein>
    <submittedName>
        <fullName evidence="3">GHKL domain-containing protein</fullName>
    </submittedName>
</protein>
<feature type="transmembrane region" description="Helical" evidence="1">
    <location>
        <begin position="185"/>
        <end position="202"/>
    </location>
</feature>
<dbReference type="PANTHER" id="PTHR40448">
    <property type="entry name" value="TWO-COMPONENT SENSOR HISTIDINE KINASE"/>
    <property type="match status" value="1"/>
</dbReference>
<reference evidence="3 4" key="1">
    <citation type="submission" date="2018-09" db="EMBL/GenBank/DDBJ databases">
        <title>Murine metabolic-syndrome-specific gut microbial biobank.</title>
        <authorList>
            <person name="Liu C."/>
        </authorList>
    </citation>
    <scope>NUCLEOTIDE SEQUENCE [LARGE SCALE GENOMIC DNA]</scope>
    <source>
        <strain evidence="3 4">0.1xD8-82</strain>
    </source>
</reference>
<dbReference type="AlphaFoldDB" id="A0A3A9AE52"/>
<dbReference type="GO" id="GO:0042802">
    <property type="term" value="F:identical protein binding"/>
    <property type="evidence" value="ECO:0007669"/>
    <property type="project" value="TreeGrafter"/>
</dbReference>
<dbReference type="OrthoDB" id="3173688at2"/>
<keyword evidence="1" id="KW-0472">Membrane</keyword>
<accession>A0A3A9AE52</accession>
<feature type="transmembrane region" description="Helical" evidence="1">
    <location>
        <begin position="120"/>
        <end position="143"/>
    </location>
</feature>
<dbReference type="SUPFAM" id="SSF55874">
    <property type="entry name" value="ATPase domain of HSP90 chaperone/DNA topoisomerase II/histidine kinase"/>
    <property type="match status" value="1"/>
</dbReference>
<dbReference type="PANTHER" id="PTHR40448:SF1">
    <property type="entry name" value="TWO-COMPONENT SENSOR HISTIDINE KINASE"/>
    <property type="match status" value="1"/>
</dbReference>
<keyword evidence="4" id="KW-1185">Reference proteome</keyword>
<feature type="domain" description="Sensor histidine kinase NatK-like C-terminal" evidence="2">
    <location>
        <begin position="321"/>
        <end position="419"/>
    </location>
</feature>
<evidence type="ECO:0000259" key="2">
    <source>
        <dbReference type="Pfam" id="PF14501"/>
    </source>
</evidence>
<keyword evidence="1" id="KW-0812">Transmembrane</keyword>
<comment type="caution">
    <text evidence="3">The sequence shown here is derived from an EMBL/GenBank/DDBJ whole genome shotgun (WGS) entry which is preliminary data.</text>
</comment>
<evidence type="ECO:0000256" key="1">
    <source>
        <dbReference type="SAM" id="Phobius"/>
    </source>
</evidence>
<dbReference type="CDD" id="cd16935">
    <property type="entry name" value="HATPase_AgrC-ComD-like"/>
    <property type="match status" value="1"/>
</dbReference>